<keyword evidence="3" id="KW-1185">Reference proteome</keyword>
<name>A0A6C2YLK9_9BACT</name>
<accession>A0A6C2YLK9</accession>
<gene>
    <name evidence="2" type="ORF">GMBLW1_21580</name>
</gene>
<dbReference type="PROSITE" id="PS51257">
    <property type="entry name" value="PROKAR_LIPOPROTEIN"/>
    <property type="match status" value="1"/>
</dbReference>
<dbReference type="KEGG" id="tim:GMBLW1_21580"/>
<dbReference type="EMBL" id="LR593887">
    <property type="protein sequence ID" value="VTR99495.1"/>
    <property type="molecule type" value="Genomic_DNA"/>
</dbReference>
<reference evidence="2" key="1">
    <citation type="submission" date="2019-04" db="EMBL/GenBank/DDBJ databases">
        <authorList>
            <consortium name="Science for Life Laboratories"/>
        </authorList>
    </citation>
    <scope>NUCLEOTIDE SEQUENCE</scope>
    <source>
        <strain evidence="2">MBLW1</strain>
    </source>
</reference>
<evidence type="ECO:0000313" key="3">
    <source>
        <dbReference type="Proteomes" id="UP000464378"/>
    </source>
</evidence>
<organism evidence="2">
    <name type="scientific">Tuwongella immobilis</name>
    <dbReference type="NCBI Taxonomy" id="692036"/>
    <lineage>
        <taxon>Bacteria</taxon>
        <taxon>Pseudomonadati</taxon>
        <taxon>Planctomycetota</taxon>
        <taxon>Planctomycetia</taxon>
        <taxon>Gemmatales</taxon>
        <taxon>Gemmataceae</taxon>
        <taxon>Tuwongella</taxon>
    </lineage>
</organism>
<keyword evidence="1" id="KW-0732">Signal</keyword>
<sequence length="135" mass="14418">MMRLRWSVAALILMTAIGCGGGTNALDARTTVTGNVTLDGQPLPEGTISFDANDGAAPGNATIVNGAYKLEARPGKNIVKINSYKVDPKIKPSNDPIRPVDNRVNVIPKRYNVQSELTAEVGDKTSFDFSLSTKK</sequence>
<dbReference type="EMBL" id="LR586016">
    <property type="protein sequence ID" value="VIP01802.1"/>
    <property type="molecule type" value="Genomic_DNA"/>
</dbReference>
<evidence type="ECO:0000313" key="2">
    <source>
        <dbReference type="EMBL" id="VIP01802.1"/>
    </source>
</evidence>
<proteinExistence type="predicted"/>
<dbReference type="Proteomes" id="UP000464378">
    <property type="component" value="Chromosome"/>
</dbReference>
<feature type="signal peptide" evidence="1">
    <location>
        <begin position="1"/>
        <end position="25"/>
    </location>
</feature>
<dbReference type="RefSeq" id="WP_162657051.1">
    <property type="nucleotide sequence ID" value="NZ_LR593887.1"/>
</dbReference>
<feature type="chain" id="PRO_5036172738" description="Carboxypeptidase regulatory-like domain-containing protein" evidence="1">
    <location>
        <begin position="26"/>
        <end position="135"/>
    </location>
</feature>
<dbReference type="InParanoid" id="A0A6C2YLK9"/>
<evidence type="ECO:0000256" key="1">
    <source>
        <dbReference type="SAM" id="SignalP"/>
    </source>
</evidence>
<dbReference type="AlphaFoldDB" id="A0A6C2YLK9"/>
<protein>
    <recommendedName>
        <fullName evidence="4">Carboxypeptidase regulatory-like domain-containing protein</fullName>
    </recommendedName>
</protein>
<evidence type="ECO:0008006" key="4">
    <source>
        <dbReference type="Google" id="ProtNLM"/>
    </source>
</evidence>